<evidence type="ECO:0000256" key="2">
    <source>
        <dbReference type="ARBA" id="ARBA00007998"/>
    </source>
</evidence>
<dbReference type="Pfam" id="PF03845">
    <property type="entry name" value="Spore_permease"/>
    <property type="match status" value="1"/>
</dbReference>
<dbReference type="Proteomes" id="UP000016860">
    <property type="component" value="Unassembled WGS sequence"/>
</dbReference>
<keyword evidence="5 8" id="KW-0812">Transmembrane</keyword>
<dbReference type="GO" id="GO:0009847">
    <property type="term" value="P:spore germination"/>
    <property type="evidence" value="ECO:0007669"/>
    <property type="project" value="InterPro"/>
</dbReference>
<evidence type="ECO:0000256" key="1">
    <source>
        <dbReference type="ARBA" id="ARBA00004141"/>
    </source>
</evidence>
<feature type="transmembrane region" description="Helical" evidence="8">
    <location>
        <begin position="333"/>
        <end position="349"/>
    </location>
</feature>
<evidence type="ECO:0000256" key="8">
    <source>
        <dbReference type="SAM" id="Phobius"/>
    </source>
</evidence>
<reference evidence="9 10" key="1">
    <citation type="journal article" date="2013" name="Genome Announc.">
        <title>Draft Genome Sequence of the Cellulolytic Bacterium Clostridium papyrosolvens C7 (ATCC 700395).</title>
        <authorList>
            <person name="Zepeda V."/>
            <person name="Dassa B."/>
            <person name="Borovok I."/>
            <person name="Lamed R."/>
            <person name="Bayer E.A."/>
            <person name="Cate J.H."/>
        </authorList>
    </citation>
    <scope>NUCLEOTIDE SEQUENCE [LARGE SCALE GENOMIC DNA]</scope>
    <source>
        <strain evidence="9 10">C7</strain>
    </source>
</reference>
<evidence type="ECO:0000256" key="5">
    <source>
        <dbReference type="ARBA" id="ARBA00022692"/>
    </source>
</evidence>
<evidence type="ECO:0000313" key="10">
    <source>
        <dbReference type="Proteomes" id="UP000016860"/>
    </source>
</evidence>
<feature type="transmembrane region" description="Helical" evidence="8">
    <location>
        <begin position="294"/>
        <end position="313"/>
    </location>
</feature>
<feature type="transmembrane region" description="Helical" evidence="8">
    <location>
        <begin position="37"/>
        <end position="57"/>
    </location>
</feature>
<feature type="transmembrane region" description="Helical" evidence="8">
    <location>
        <begin position="78"/>
        <end position="95"/>
    </location>
</feature>
<evidence type="ECO:0000256" key="7">
    <source>
        <dbReference type="ARBA" id="ARBA00023136"/>
    </source>
</evidence>
<dbReference type="EMBL" id="ATAY01000093">
    <property type="protein sequence ID" value="EPR08300.1"/>
    <property type="molecule type" value="Genomic_DNA"/>
</dbReference>
<dbReference type="GO" id="GO:0016020">
    <property type="term" value="C:membrane"/>
    <property type="evidence" value="ECO:0007669"/>
    <property type="project" value="UniProtKB-SubCell"/>
</dbReference>
<evidence type="ECO:0000313" key="9">
    <source>
        <dbReference type="EMBL" id="EPR08300.1"/>
    </source>
</evidence>
<dbReference type="AlphaFoldDB" id="U4QX85"/>
<feature type="transmembrane region" description="Helical" evidence="8">
    <location>
        <begin position="143"/>
        <end position="162"/>
    </location>
</feature>
<keyword evidence="6 8" id="KW-1133">Transmembrane helix</keyword>
<proteinExistence type="inferred from homology"/>
<organism evidence="9 10">
    <name type="scientific">Ruminiclostridium papyrosolvens C7</name>
    <dbReference type="NCBI Taxonomy" id="1330534"/>
    <lineage>
        <taxon>Bacteria</taxon>
        <taxon>Bacillati</taxon>
        <taxon>Bacillota</taxon>
        <taxon>Clostridia</taxon>
        <taxon>Eubacteriales</taxon>
        <taxon>Oscillospiraceae</taxon>
        <taxon>Ruminiclostridium</taxon>
    </lineage>
</organism>
<dbReference type="PATRIC" id="fig|1330534.3.peg.3599"/>
<comment type="caution">
    <text evidence="9">The sequence shown here is derived from an EMBL/GenBank/DDBJ whole genome shotgun (WGS) entry which is preliminary data.</text>
</comment>
<feature type="transmembrane region" description="Helical" evidence="8">
    <location>
        <begin position="182"/>
        <end position="200"/>
    </location>
</feature>
<comment type="similarity">
    <text evidence="2">Belongs to the amino acid-polyamine-organocation (APC) superfamily. Spore germination protein (SGP) (TC 2.A.3.9) family.</text>
</comment>
<keyword evidence="4" id="KW-0309">Germination</keyword>
<accession>U4QX85</accession>
<dbReference type="PANTHER" id="PTHR34975">
    <property type="entry name" value="SPORE GERMINATION PROTEIN A2"/>
    <property type="match status" value="1"/>
</dbReference>
<evidence type="ECO:0000256" key="3">
    <source>
        <dbReference type="ARBA" id="ARBA00022448"/>
    </source>
</evidence>
<feature type="transmembrane region" description="Helical" evidence="8">
    <location>
        <begin position="115"/>
        <end position="131"/>
    </location>
</feature>
<sequence length="363" mass="39919">MSKVKLSNFQLAVIAIGYFHGSTTISNPAIGAKRDAWIAVILGTLGGFIVITMQLYLSKISKGKNLLEIIEFCFGKTTGKILCLIYILYFMHNAILDTKAFSEFMVTVSYPETPIIVIVLVLIIIAVYAARSGLSVIGKSCEVLVPLLPLAIAIVTLSLLKVTDFTGFKPILLEIPPVIKSSFDLVSSVFADFIVFLMILPYTNSEKGRFKATYWATGISGLILLVISSRNLQIIGPALIEYVRYPSHIAAQLIPTISIDPLVDMNLLIGGVIKVLVSLYAISKITAEIFHIEYKPLVPAFGLLIIVLSFWAFPDAMELYSWEHSMGETLISIPPQLLLPIILLIISLIKNKREQNGQKSQSA</sequence>
<dbReference type="InterPro" id="IPR004761">
    <property type="entry name" value="Spore_GerAB"/>
</dbReference>
<dbReference type="STRING" id="1330534.L323_18115"/>
<dbReference type="OrthoDB" id="1675410at2"/>
<keyword evidence="7 8" id="KW-0472">Membrane</keyword>
<protein>
    <submittedName>
        <fullName evidence="9">Spore germination protein</fullName>
    </submittedName>
</protein>
<dbReference type="PANTHER" id="PTHR34975:SF2">
    <property type="entry name" value="SPORE GERMINATION PROTEIN A2"/>
    <property type="match status" value="1"/>
</dbReference>
<keyword evidence="3" id="KW-0813">Transport</keyword>
<feature type="transmembrane region" description="Helical" evidence="8">
    <location>
        <begin position="265"/>
        <end position="282"/>
    </location>
</feature>
<dbReference type="RefSeq" id="WP_020817000.1">
    <property type="nucleotide sequence ID" value="NZ_ATAY01000093.1"/>
</dbReference>
<comment type="subcellular location">
    <subcellularLocation>
        <location evidence="1">Membrane</location>
        <topology evidence="1">Multi-pass membrane protein</topology>
    </subcellularLocation>
</comment>
<feature type="transmembrane region" description="Helical" evidence="8">
    <location>
        <begin position="212"/>
        <end position="229"/>
    </location>
</feature>
<name>U4QX85_9FIRM</name>
<evidence type="ECO:0000256" key="4">
    <source>
        <dbReference type="ARBA" id="ARBA00022544"/>
    </source>
</evidence>
<gene>
    <name evidence="9" type="ORF">L323_18115</name>
</gene>
<evidence type="ECO:0000256" key="6">
    <source>
        <dbReference type="ARBA" id="ARBA00022989"/>
    </source>
</evidence>
<dbReference type="NCBIfam" id="TIGR00912">
    <property type="entry name" value="2A0309"/>
    <property type="match status" value="1"/>
</dbReference>